<dbReference type="AlphaFoldDB" id="A0A1I6Q8Y3"/>
<keyword evidence="2" id="KW-1185">Reference proteome</keyword>
<dbReference type="Proteomes" id="UP000199312">
    <property type="component" value="Unassembled WGS sequence"/>
</dbReference>
<dbReference type="EMBL" id="FOZP01000003">
    <property type="protein sequence ID" value="SFS48872.1"/>
    <property type="molecule type" value="Genomic_DNA"/>
</dbReference>
<organism evidence="1 2">
    <name type="scientific">Lutibacter maritimus</name>
    <dbReference type="NCBI Taxonomy" id="593133"/>
    <lineage>
        <taxon>Bacteria</taxon>
        <taxon>Pseudomonadati</taxon>
        <taxon>Bacteroidota</taxon>
        <taxon>Flavobacteriia</taxon>
        <taxon>Flavobacteriales</taxon>
        <taxon>Flavobacteriaceae</taxon>
        <taxon>Lutibacter</taxon>
    </lineage>
</organism>
<evidence type="ECO:0000313" key="1">
    <source>
        <dbReference type="EMBL" id="SFS48872.1"/>
    </source>
</evidence>
<sequence>MRNTFFINDEIIIFREFNKNIENKGFIRIFSLLVKVFDEFIKTVKRVFNVLYS</sequence>
<proteinExistence type="predicted"/>
<reference evidence="2" key="1">
    <citation type="submission" date="2016-10" db="EMBL/GenBank/DDBJ databases">
        <authorList>
            <person name="Varghese N."/>
            <person name="Submissions S."/>
        </authorList>
    </citation>
    <scope>NUCLEOTIDE SEQUENCE [LARGE SCALE GENOMIC DNA]</scope>
    <source>
        <strain evidence="2">DSM 24450</strain>
    </source>
</reference>
<accession>A0A1I6Q8Y3</accession>
<gene>
    <name evidence="1" type="ORF">SAMN04488006_1630</name>
</gene>
<dbReference type="STRING" id="593133.SAMN04488006_1630"/>
<evidence type="ECO:0000313" key="2">
    <source>
        <dbReference type="Proteomes" id="UP000199312"/>
    </source>
</evidence>
<protein>
    <submittedName>
        <fullName evidence="1">Uncharacterized protein</fullName>
    </submittedName>
</protein>
<name>A0A1I6Q8Y3_9FLAO</name>